<gene>
    <name evidence="1" type="ORF">COS21_00805</name>
</gene>
<evidence type="ECO:0000313" key="2">
    <source>
        <dbReference type="Proteomes" id="UP000229030"/>
    </source>
</evidence>
<accession>A0A2M7DEJ3</accession>
<reference evidence="2" key="1">
    <citation type="submission" date="2017-09" db="EMBL/GenBank/DDBJ databases">
        <title>Depth-based differentiation of microbial function through sediment-hosted aquifers and enrichment of novel symbionts in the deep terrestrial subsurface.</title>
        <authorList>
            <person name="Probst A.J."/>
            <person name="Ladd B."/>
            <person name="Jarett J.K."/>
            <person name="Geller-Mcgrath D.E."/>
            <person name="Sieber C.M.K."/>
            <person name="Emerson J.B."/>
            <person name="Anantharaman K."/>
            <person name="Thomas B.C."/>
            <person name="Malmstrom R."/>
            <person name="Stieglmeier M."/>
            <person name="Klingl A."/>
            <person name="Woyke T."/>
            <person name="Ryan C.M."/>
            <person name="Banfield J.F."/>
        </authorList>
    </citation>
    <scope>NUCLEOTIDE SEQUENCE [LARGE SCALE GENOMIC DNA]</scope>
</reference>
<evidence type="ECO:0000313" key="1">
    <source>
        <dbReference type="EMBL" id="PIV47273.1"/>
    </source>
</evidence>
<organism evidence="1 2">
    <name type="scientific">bacterium (Candidatus Gribaldobacteria) CG02_land_8_20_14_3_00_41_15</name>
    <dbReference type="NCBI Taxonomy" id="2014270"/>
    <lineage>
        <taxon>Bacteria</taxon>
        <taxon>Candidatus Gribaldobacteria</taxon>
    </lineage>
</organism>
<comment type="caution">
    <text evidence="1">The sequence shown here is derived from an EMBL/GenBank/DDBJ whole genome shotgun (WGS) entry which is preliminary data.</text>
</comment>
<sequence>MKNYLSKNTVSKIKQKSSRKEVMIQVADMIAGAIFREYSHGDQTYHKMVKGQEKILIKF</sequence>
<dbReference type="AlphaFoldDB" id="A0A2M7DEJ3"/>
<dbReference type="EMBL" id="PETV01000024">
    <property type="protein sequence ID" value="PIV47273.1"/>
    <property type="molecule type" value="Genomic_DNA"/>
</dbReference>
<proteinExistence type="predicted"/>
<dbReference type="Proteomes" id="UP000229030">
    <property type="component" value="Unassembled WGS sequence"/>
</dbReference>
<dbReference type="InterPro" id="IPR024524">
    <property type="entry name" value="DUF3800"/>
</dbReference>
<dbReference type="Pfam" id="PF12686">
    <property type="entry name" value="DUF3800"/>
    <property type="match status" value="1"/>
</dbReference>
<name>A0A2M7DEJ3_9BACT</name>
<protein>
    <submittedName>
        <fullName evidence="1">Uncharacterized protein</fullName>
    </submittedName>
</protein>